<feature type="compositionally biased region" description="Polar residues" evidence="2">
    <location>
        <begin position="43"/>
        <end position="60"/>
    </location>
</feature>
<keyword evidence="1" id="KW-0863">Zinc-finger</keyword>
<dbReference type="EMBL" id="MNCJ02000325">
    <property type="protein sequence ID" value="KAF5784731.1"/>
    <property type="molecule type" value="Genomic_DNA"/>
</dbReference>
<dbReference type="AlphaFoldDB" id="A0A9K3N2F7"/>
<dbReference type="InterPro" id="IPR036236">
    <property type="entry name" value="Znf_C2H2_sf"/>
</dbReference>
<dbReference type="Gramene" id="mRNA:HanXRQr2_Chr10g0420381">
    <property type="protein sequence ID" value="CDS:HanXRQr2_Chr10g0420381.1"/>
    <property type="gene ID" value="HanXRQr2_Chr10g0420381"/>
</dbReference>
<keyword evidence="1" id="KW-0862">Zinc</keyword>
<reference evidence="4" key="1">
    <citation type="journal article" date="2017" name="Nature">
        <title>The sunflower genome provides insights into oil metabolism, flowering and Asterid evolution.</title>
        <authorList>
            <person name="Badouin H."/>
            <person name="Gouzy J."/>
            <person name="Grassa C.J."/>
            <person name="Murat F."/>
            <person name="Staton S.E."/>
            <person name="Cottret L."/>
            <person name="Lelandais-Briere C."/>
            <person name="Owens G.L."/>
            <person name="Carrere S."/>
            <person name="Mayjonade B."/>
            <person name="Legrand L."/>
            <person name="Gill N."/>
            <person name="Kane N.C."/>
            <person name="Bowers J.E."/>
            <person name="Hubner S."/>
            <person name="Bellec A."/>
            <person name="Berard A."/>
            <person name="Berges H."/>
            <person name="Blanchet N."/>
            <person name="Boniface M.C."/>
            <person name="Brunel D."/>
            <person name="Catrice O."/>
            <person name="Chaidir N."/>
            <person name="Claudel C."/>
            <person name="Donnadieu C."/>
            <person name="Faraut T."/>
            <person name="Fievet G."/>
            <person name="Helmstetter N."/>
            <person name="King M."/>
            <person name="Knapp S.J."/>
            <person name="Lai Z."/>
            <person name="Le Paslier M.C."/>
            <person name="Lippi Y."/>
            <person name="Lorenzon L."/>
            <person name="Mandel J.R."/>
            <person name="Marage G."/>
            <person name="Marchand G."/>
            <person name="Marquand E."/>
            <person name="Bret-Mestries E."/>
            <person name="Morien E."/>
            <person name="Nambeesan S."/>
            <person name="Nguyen T."/>
            <person name="Pegot-Espagnet P."/>
            <person name="Pouilly N."/>
            <person name="Raftis F."/>
            <person name="Sallet E."/>
            <person name="Schiex T."/>
            <person name="Thomas J."/>
            <person name="Vandecasteele C."/>
            <person name="Vares D."/>
            <person name="Vear F."/>
            <person name="Vautrin S."/>
            <person name="Crespi M."/>
            <person name="Mangin B."/>
            <person name="Burke J.M."/>
            <person name="Salse J."/>
            <person name="Munos S."/>
            <person name="Vincourt P."/>
            <person name="Rieseberg L.H."/>
            <person name="Langlade N.B."/>
        </authorList>
    </citation>
    <scope>NUCLEOTIDE SEQUENCE</scope>
    <source>
        <tissue evidence="4">Leaves</tissue>
    </source>
</reference>
<dbReference type="GO" id="GO:0003700">
    <property type="term" value="F:DNA-binding transcription factor activity"/>
    <property type="evidence" value="ECO:0007669"/>
    <property type="project" value="InterPro"/>
</dbReference>
<name>A0A9K3N2F7_HELAN</name>
<evidence type="ECO:0000259" key="3">
    <source>
        <dbReference type="PROSITE" id="PS50157"/>
    </source>
</evidence>
<dbReference type="PROSITE" id="PS50157">
    <property type="entry name" value="ZINC_FINGER_C2H2_2"/>
    <property type="match status" value="1"/>
</dbReference>
<dbReference type="Gene3D" id="3.30.160.60">
    <property type="entry name" value="Classic Zinc Finger"/>
    <property type="match status" value="1"/>
</dbReference>
<feature type="region of interest" description="Disordered" evidence="2">
    <location>
        <begin position="1"/>
        <end position="91"/>
    </location>
</feature>
<dbReference type="InterPro" id="IPR045320">
    <property type="entry name" value="JAGGED/SL1-like"/>
</dbReference>
<organism evidence="4 5">
    <name type="scientific">Helianthus annuus</name>
    <name type="common">Common sunflower</name>
    <dbReference type="NCBI Taxonomy" id="4232"/>
    <lineage>
        <taxon>Eukaryota</taxon>
        <taxon>Viridiplantae</taxon>
        <taxon>Streptophyta</taxon>
        <taxon>Embryophyta</taxon>
        <taxon>Tracheophyta</taxon>
        <taxon>Spermatophyta</taxon>
        <taxon>Magnoliopsida</taxon>
        <taxon>eudicotyledons</taxon>
        <taxon>Gunneridae</taxon>
        <taxon>Pentapetalae</taxon>
        <taxon>asterids</taxon>
        <taxon>campanulids</taxon>
        <taxon>Asterales</taxon>
        <taxon>Asteraceae</taxon>
        <taxon>Asteroideae</taxon>
        <taxon>Heliantheae alliance</taxon>
        <taxon>Heliantheae</taxon>
        <taxon>Helianthus</taxon>
    </lineage>
</organism>
<dbReference type="GO" id="GO:0008270">
    <property type="term" value="F:zinc ion binding"/>
    <property type="evidence" value="ECO:0007669"/>
    <property type="project" value="UniProtKB-KW"/>
</dbReference>
<protein>
    <submittedName>
        <fullName evidence="4">Transcription factor C2H2 family</fullName>
    </submittedName>
</protein>
<dbReference type="PROSITE" id="PS00028">
    <property type="entry name" value="ZINC_FINGER_C2H2_1"/>
    <property type="match status" value="1"/>
</dbReference>
<keyword evidence="5" id="KW-1185">Reference proteome</keyword>
<feature type="region of interest" description="Disordered" evidence="2">
    <location>
        <begin position="333"/>
        <end position="356"/>
    </location>
</feature>
<gene>
    <name evidence="4" type="ORF">HanXRQr2_Chr10g0420381</name>
</gene>
<dbReference type="SUPFAM" id="SSF57667">
    <property type="entry name" value="beta-beta-alpha zinc fingers"/>
    <property type="match status" value="1"/>
</dbReference>
<feature type="domain" description="C2H2-type" evidence="3">
    <location>
        <begin position="94"/>
        <end position="121"/>
    </location>
</feature>
<feature type="compositionally biased region" description="Basic and acidic residues" evidence="2">
    <location>
        <begin position="79"/>
        <end position="88"/>
    </location>
</feature>
<comment type="caution">
    <text evidence="4">The sequence shown here is derived from an EMBL/GenBank/DDBJ whole genome shotgun (WGS) entry which is preliminary data.</text>
</comment>
<proteinExistence type="predicted"/>
<evidence type="ECO:0000256" key="1">
    <source>
        <dbReference type="PROSITE-ProRule" id="PRU00042"/>
    </source>
</evidence>
<evidence type="ECO:0000256" key="2">
    <source>
        <dbReference type="SAM" id="MobiDB-lite"/>
    </source>
</evidence>
<dbReference type="InterPro" id="IPR013087">
    <property type="entry name" value="Znf_C2H2_type"/>
</dbReference>
<reference evidence="4" key="2">
    <citation type="submission" date="2020-06" db="EMBL/GenBank/DDBJ databases">
        <title>Helianthus annuus Genome sequencing and assembly Release 2.</title>
        <authorList>
            <person name="Gouzy J."/>
            <person name="Langlade N."/>
            <person name="Munos S."/>
        </authorList>
    </citation>
    <scope>NUCLEOTIDE SEQUENCE</scope>
    <source>
        <tissue evidence="4">Leaves</tissue>
    </source>
</reference>
<dbReference type="PANTHER" id="PTHR45730">
    <property type="entry name" value="ZINC FINGER PROTEIN JAGGED"/>
    <property type="match status" value="1"/>
</dbReference>
<evidence type="ECO:0000313" key="5">
    <source>
        <dbReference type="Proteomes" id="UP000215914"/>
    </source>
</evidence>
<evidence type="ECO:0000313" key="4">
    <source>
        <dbReference type="EMBL" id="KAF5784731.1"/>
    </source>
</evidence>
<sequence>MEQKGKAKVANVMSEDMHEQPPSFNEDAEICEEGNPEKESTVEDSSSYAVDNTELQNQPSPLAIVTSDGYDADGSASMRVEKDGETSGEKSSSYTCMYCKKMFSTAQGLGGHQNTHRYARELAKRQRLQEPPLYPKYHGYSNNLSLGHQGLPMYYPKNFTTLPRPQFQYSNAMLGFPATQYSQSTTRLTSEHPGQPSDMLLNSRQLPVFNRPRMIMPDTVYNVNANYASGNFNFGATVVGGQGGILESFGAPNVNINSMGGGLNSMGIGGVRGGGCTNPDFPTLGCNSCFPSVGFEGTDTSRGVVRNFYGVSQGESYVRGLDEGDGTIDLLSQVGMGSGEDDEESDGKGGNGDGES</sequence>
<dbReference type="Proteomes" id="UP000215914">
    <property type="component" value="Unassembled WGS sequence"/>
</dbReference>
<keyword evidence="1" id="KW-0479">Metal-binding</keyword>
<accession>A0A9K3N2F7</accession>